<dbReference type="Proteomes" id="UP001283361">
    <property type="component" value="Unassembled WGS sequence"/>
</dbReference>
<dbReference type="InterPro" id="IPR028271">
    <property type="entry name" value="RAMAC"/>
</dbReference>
<dbReference type="Pfam" id="PF15320">
    <property type="entry name" value="RAM"/>
    <property type="match status" value="1"/>
</dbReference>
<reference evidence="2" key="1">
    <citation type="journal article" date="2023" name="G3 (Bethesda)">
        <title>A reference genome for the long-term kleptoplast-retaining sea slug Elysia crispata morphotype clarki.</title>
        <authorList>
            <person name="Eastman K.E."/>
            <person name="Pendleton A.L."/>
            <person name="Shaikh M.A."/>
            <person name="Suttiyut T."/>
            <person name="Ogas R."/>
            <person name="Tomko P."/>
            <person name="Gavelis G."/>
            <person name="Widhalm J.R."/>
            <person name="Wisecaver J.H."/>
        </authorList>
    </citation>
    <scope>NUCLEOTIDE SEQUENCE</scope>
    <source>
        <strain evidence="2">ECLA1</strain>
    </source>
</reference>
<dbReference type="GO" id="GO:0003723">
    <property type="term" value="F:RNA binding"/>
    <property type="evidence" value="ECO:0007669"/>
    <property type="project" value="InterPro"/>
</dbReference>
<name>A0AAE0ZQ43_9GAST</name>
<dbReference type="AlphaFoldDB" id="A0AAE0ZQ43"/>
<dbReference type="GO" id="GO:0106005">
    <property type="term" value="P:RNA 5'-cap (guanine-N7)-methylation"/>
    <property type="evidence" value="ECO:0007669"/>
    <property type="project" value="InterPro"/>
</dbReference>
<keyword evidence="3" id="KW-1185">Reference proteome</keyword>
<dbReference type="EMBL" id="JAWDGP010003531">
    <property type="protein sequence ID" value="KAK3773514.1"/>
    <property type="molecule type" value="Genomic_DNA"/>
</dbReference>
<evidence type="ECO:0000256" key="1">
    <source>
        <dbReference type="SAM" id="MobiDB-lite"/>
    </source>
</evidence>
<evidence type="ECO:0000313" key="2">
    <source>
        <dbReference type="EMBL" id="KAK3773514.1"/>
    </source>
</evidence>
<proteinExistence type="predicted"/>
<sequence>MLQRTDQWTFEDLDCSTIALVNFPTIQLVMSDLEDIAAEAKIAIVGSELNDGGDSLSLSNAYYIKGGSGGGNSSQAANPSCDSEDSLNIDVLNALFGHRYTDEDPDYLKTVEMSDIWSRPPCIEDFFVRRARDDRWRHRGGNRGYNHRGAGDRAWRGHRDEFHGDRNRYGNHAGWGGGDYKNRGHSSDRGFHSRREGSSSNSDRPDKRDRSPHR</sequence>
<gene>
    <name evidence="2" type="ORF">RRG08_022229</name>
</gene>
<dbReference type="GO" id="GO:0031533">
    <property type="term" value="C:mRNA capping enzyme complex"/>
    <property type="evidence" value="ECO:0007669"/>
    <property type="project" value="InterPro"/>
</dbReference>
<organism evidence="2 3">
    <name type="scientific">Elysia crispata</name>
    <name type="common">lettuce slug</name>
    <dbReference type="NCBI Taxonomy" id="231223"/>
    <lineage>
        <taxon>Eukaryota</taxon>
        <taxon>Metazoa</taxon>
        <taxon>Spiralia</taxon>
        <taxon>Lophotrochozoa</taxon>
        <taxon>Mollusca</taxon>
        <taxon>Gastropoda</taxon>
        <taxon>Heterobranchia</taxon>
        <taxon>Euthyneura</taxon>
        <taxon>Panpulmonata</taxon>
        <taxon>Sacoglossa</taxon>
        <taxon>Placobranchoidea</taxon>
        <taxon>Plakobranchidae</taxon>
        <taxon>Elysia</taxon>
    </lineage>
</organism>
<comment type="caution">
    <text evidence="2">The sequence shown here is derived from an EMBL/GenBank/DDBJ whole genome shotgun (WGS) entry which is preliminary data.</text>
</comment>
<accession>A0AAE0ZQ43</accession>
<feature type="compositionally biased region" description="Basic and acidic residues" evidence="1">
    <location>
        <begin position="149"/>
        <end position="168"/>
    </location>
</feature>
<feature type="compositionally biased region" description="Basic and acidic residues" evidence="1">
    <location>
        <begin position="180"/>
        <end position="214"/>
    </location>
</feature>
<feature type="region of interest" description="Disordered" evidence="1">
    <location>
        <begin position="137"/>
        <end position="214"/>
    </location>
</feature>
<evidence type="ECO:0000313" key="3">
    <source>
        <dbReference type="Proteomes" id="UP001283361"/>
    </source>
</evidence>
<protein>
    <submittedName>
        <fullName evidence="2">Uncharacterized protein</fullName>
    </submittedName>
</protein>